<accession>A0ABS2NAM8</accession>
<evidence type="ECO:0008006" key="4">
    <source>
        <dbReference type="Google" id="ProtNLM"/>
    </source>
</evidence>
<keyword evidence="1" id="KW-0472">Membrane</keyword>
<proteinExistence type="predicted"/>
<dbReference type="RefSeq" id="WP_205169450.1">
    <property type="nucleotide sequence ID" value="NZ_JAFBDZ010000001.1"/>
</dbReference>
<evidence type="ECO:0000256" key="1">
    <source>
        <dbReference type="SAM" id="Phobius"/>
    </source>
</evidence>
<evidence type="ECO:0000313" key="3">
    <source>
        <dbReference type="Proteomes" id="UP001646157"/>
    </source>
</evidence>
<gene>
    <name evidence="2" type="ORF">JOC86_001440</name>
</gene>
<keyword evidence="1" id="KW-0812">Transmembrane</keyword>
<keyword evidence="3" id="KW-1185">Reference proteome</keyword>
<sequence length="128" mass="15611">MLWLIRILIFFIIIYFIYRAIKFLIDPKRKLDLAIEQKKFYFYDDQENVRKNFLLTYKGVLFEGEKYLGTTEQSFEVVSIFVWTKNISSLKGMSKEDFHYIEQEIQERYPNSIVDWKSPIKEFLNINK</sequence>
<organism evidence="2 3">
    <name type="scientific">Rossellomorea pakistanensis</name>
    <dbReference type="NCBI Taxonomy" id="992288"/>
    <lineage>
        <taxon>Bacteria</taxon>
        <taxon>Bacillati</taxon>
        <taxon>Bacillota</taxon>
        <taxon>Bacilli</taxon>
        <taxon>Bacillales</taxon>
        <taxon>Bacillaceae</taxon>
        <taxon>Rossellomorea</taxon>
    </lineage>
</organism>
<evidence type="ECO:0000313" key="2">
    <source>
        <dbReference type="EMBL" id="MBM7584903.1"/>
    </source>
</evidence>
<protein>
    <recommendedName>
        <fullName evidence="4">Sigma-w pathway protein ysdB</fullName>
    </recommendedName>
</protein>
<dbReference type="EMBL" id="JAFBDZ010000001">
    <property type="protein sequence ID" value="MBM7584903.1"/>
    <property type="molecule type" value="Genomic_DNA"/>
</dbReference>
<comment type="caution">
    <text evidence="2">The sequence shown here is derived from an EMBL/GenBank/DDBJ whole genome shotgun (WGS) entry which is preliminary data.</text>
</comment>
<keyword evidence="1" id="KW-1133">Transmembrane helix</keyword>
<reference evidence="2 3" key="1">
    <citation type="submission" date="2021-01" db="EMBL/GenBank/DDBJ databases">
        <title>Genomic Encyclopedia of Type Strains, Phase IV (KMG-IV): sequencing the most valuable type-strain genomes for metagenomic binning, comparative biology and taxonomic classification.</title>
        <authorList>
            <person name="Goeker M."/>
        </authorList>
    </citation>
    <scope>NUCLEOTIDE SEQUENCE [LARGE SCALE GENOMIC DNA]</scope>
    <source>
        <strain evidence="2 3">DSM 24834</strain>
    </source>
</reference>
<feature type="transmembrane region" description="Helical" evidence="1">
    <location>
        <begin position="6"/>
        <end position="25"/>
    </location>
</feature>
<dbReference type="Proteomes" id="UP001646157">
    <property type="component" value="Unassembled WGS sequence"/>
</dbReference>
<name>A0ABS2NAM8_9BACI</name>